<feature type="compositionally biased region" description="Basic and acidic residues" evidence="2">
    <location>
        <begin position="213"/>
        <end position="233"/>
    </location>
</feature>
<name>A0A545V6G8_9HYPO</name>
<dbReference type="EMBL" id="SPUK01000005">
    <property type="protein sequence ID" value="TQV97293.1"/>
    <property type="molecule type" value="Genomic_DNA"/>
</dbReference>
<comment type="caution">
    <text evidence="3">The sequence shown here is derived from an EMBL/GenBank/DDBJ whole genome shotgun (WGS) entry which is preliminary data.</text>
</comment>
<dbReference type="Proteomes" id="UP000315783">
    <property type="component" value="Unassembled WGS sequence"/>
</dbReference>
<feature type="compositionally biased region" description="Low complexity" evidence="2">
    <location>
        <begin position="261"/>
        <end position="274"/>
    </location>
</feature>
<dbReference type="OrthoDB" id="4366798at2759"/>
<reference evidence="3 4" key="1">
    <citation type="journal article" date="2019" name="Appl. Microbiol. Biotechnol.">
        <title>Genome sequence of Isaria javanica and comparative genome analysis insights into family S53 peptidase evolution in fungal entomopathogens.</title>
        <authorList>
            <person name="Lin R."/>
            <person name="Zhang X."/>
            <person name="Xin B."/>
            <person name="Zou M."/>
            <person name="Gao Y."/>
            <person name="Qin F."/>
            <person name="Hu Q."/>
            <person name="Xie B."/>
            <person name="Cheng X."/>
        </authorList>
    </citation>
    <scope>NUCLEOTIDE SEQUENCE [LARGE SCALE GENOMIC DNA]</scope>
    <source>
        <strain evidence="3 4">IJ1G</strain>
    </source>
</reference>
<keyword evidence="1" id="KW-0175">Coiled coil</keyword>
<evidence type="ECO:0000256" key="1">
    <source>
        <dbReference type="SAM" id="Coils"/>
    </source>
</evidence>
<accession>A0A545V6G8</accession>
<feature type="compositionally biased region" description="Basic and acidic residues" evidence="2">
    <location>
        <begin position="320"/>
        <end position="329"/>
    </location>
</feature>
<sequence>MPWSKSSICLKHKDSSASAAYWVQSPLRLPFSKFGLNERVVWGSLHEKYNTAPIFLMDKVAWHTDLLELMRNSDTLEELHEALEERRKQRLKELTEGIQSMEWDIGFSHLRSESLHKVANSVRALLGEASVYNAMKLFRTMADVERTEDKMGSREENEDWERWQNAARESQAKLRARRVAAEAASEARRKAVRARRKARRAAAEAIDGAAPGETRDEARRVESESNGKARVNGESRSTGTTSDDGPPAQSRCTPPPSQVHPSPCGPESEGCSSSSKKRKRESEDSGSAAGKRKKEVTPPPGNDEVVTGPSEAAPTSTQPEGRRSEKTAADEDDGETNAGNGGKERWTGGSASFFEPLWPRRDSFEEESVDRTVINFEAIGFTVLQYPPRNQLFKGPAGRRPPRKLLFPSTENRIEEIS</sequence>
<organism evidence="3 4">
    <name type="scientific">Cordyceps javanica</name>
    <dbReference type="NCBI Taxonomy" id="43265"/>
    <lineage>
        <taxon>Eukaryota</taxon>
        <taxon>Fungi</taxon>
        <taxon>Dikarya</taxon>
        <taxon>Ascomycota</taxon>
        <taxon>Pezizomycotina</taxon>
        <taxon>Sordariomycetes</taxon>
        <taxon>Hypocreomycetidae</taxon>
        <taxon>Hypocreales</taxon>
        <taxon>Cordycipitaceae</taxon>
        <taxon>Cordyceps</taxon>
    </lineage>
</organism>
<proteinExistence type="predicted"/>
<feature type="region of interest" description="Disordered" evidence="2">
    <location>
        <begin position="392"/>
        <end position="418"/>
    </location>
</feature>
<feature type="compositionally biased region" description="Polar residues" evidence="2">
    <location>
        <begin position="234"/>
        <end position="243"/>
    </location>
</feature>
<feature type="region of interest" description="Disordered" evidence="2">
    <location>
        <begin position="183"/>
        <end position="355"/>
    </location>
</feature>
<feature type="coiled-coil region" evidence="1">
    <location>
        <begin position="66"/>
        <end position="93"/>
    </location>
</feature>
<evidence type="ECO:0000313" key="3">
    <source>
        <dbReference type="EMBL" id="TQV97293.1"/>
    </source>
</evidence>
<keyword evidence="4" id="KW-1185">Reference proteome</keyword>
<evidence type="ECO:0000256" key="2">
    <source>
        <dbReference type="SAM" id="MobiDB-lite"/>
    </source>
</evidence>
<protein>
    <submittedName>
        <fullName evidence="3">Uncharacterized protein</fullName>
    </submittedName>
</protein>
<evidence type="ECO:0000313" key="4">
    <source>
        <dbReference type="Proteomes" id="UP000315783"/>
    </source>
</evidence>
<feature type="compositionally biased region" description="Basic residues" evidence="2">
    <location>
        <begin position="190"/>
        <end position="200"/>
    </location>
</feature>
<dbReference type="AlphaFoldDB" id="A0A545V6G8"/>
<gene>
    <name evidence="3" type="ORF">IF1G_04533</name>
</gene>